<dbReference type="AlphaFoldDB" id="A0AAJ6NYK1"/>
<proteinExistence type="predicted"/>
<evidence type="ECO:0000256" key="4">
    <source>
        <dbReference type="ARBA" id="ARBA00022692"/>
    </source>
</evidence>
<evidence type="ECO:0000256" key="7">
    <source>
        <dbReference type="ARBA" id="ARBA00023136"/>
    </source>
</evidence>
<geneLocation type="plasmid" evidence="9 10">
    <name>unnamed1</name>
</geneLocation>
<keyword evidence="2" id="KW-1003">Cell membrane</keyword>
<dbReference type="KEGG" id="hbq:QI031_31040"/>
<evidence type="ECO:0000256" key="1">
    <source>
        <dbReference type="ARBA" id="ARBA00004651"/>
    </source>
</evidence>
<evidence type="ECO:0000313" key="10">
    <source>
        <dbReference type="Proteomes" id="UP001223520"/>
    </source>
</evidence>
<evidence type="ECO:0000256" key="6">
    <source>
        <dbReference type="ARBA" id="ARBA00022989"/>
    </source>
</evidence>
<keyword evidence="5" id="KW-0378">Hydrolase</keyword>
<evidence type="ECO:0000256" key="8">
    <source>
        <dbReference type="SAM" id="Phobius"/>
    </source>
</evidence>
<dbReference type="InterPro" id="IPR026392">
    <property type="entry name" value="Exo/Archaeosortase_dom"/>
</dbReference>
<protein>
    <submittedName>
        <fullName evidence="9">Cyanoexosortase A system-associated protein</fullName>
    </submittedName>
</protein>
<accession>A0AAJ6NYK1</accession>
<keyword evidence="10" id="KW-1185">Reference proteome</keyword>
<evidence type="ECO:0000313" key="9">
    <source>
        <dbReference type="EMBL" id="WGV28997.1"/>
    </source>
</evidence>
<feature type="transmembrane region" description="Helical" evidence="8">
    <location>
        <begin position="28"/>
        <end position="46"/>
    </location>
</feature>
<organism evidence="9 10">
    <name type="scientific">Halotia branconii CENA392</name>
    <dbReference type="NCBI Taxonomy" id="1539056"/>
    <lineage>
        <taxon>Bacteria</taxon>
        <taxon>Bacillati</taxon>
        <taxon>Cyanobacteriota</taxon>
        <taxon>Cyanophyceae</taxon>
        <taxon>Nostocales</taxon>
        <taxon>Nodulariaceae</taxon>
        <taxon>Halotia</taxon>
    </lineage>
</organism>
<dbReference type="Pfam" id="PF09721">
    <property type="entry name" value="Exosortase_EpsH"/>
    <property type="match status" value="1"/>
</dbReference>
<name>A0AAJ6NYK1_9CYAN</name>
<feature type="transmembrane region" description="Helical" evidence="8">
    <location>
        <begin position="311"/>
        <end position="329"/>
    </location>
</feature>
<feature type="transmembrane region" description="Helical" evidence="8">
    <location>
        <begin position="136"/>
        <end position="156"/>
    </location>
</feature>
<keyword evidence="3" id="KW-0645">Protease</keyword>
<feature type="transmembrane region" description="Helical" evidence="8">
    <location>
        <begin position="108"/>
        <end position="129"/>
    </location>
</feature>
<feature type="transmembrane region" description="Helical" evidence="8">
    <location>
        <begin position="52"/>
        <end position="70"/>
    </location>
</feature>
<dbReference type="Proteomes" id="UP001223520">
    <property type="component" value="Plasmid unnamed1"/>
</dbReference>
<feature type="transmembrane region" description="Helical" evidence="8">
    <location>
        <begin position="195"/>
        <end position="218"/>
    </location>
</feature>
<sequence length="522" mass="60247">MFINKQILSQTKQVFSLRLQPLFKYQRFYILGIFSVFAILHLHIVSNHPVEGDNISFYVLYWLGILFLLWQNQQQDYITTWFSNLLGLGLTLIVIIRPLHLWSLDLLLFRFGPVVAVFGLGLLSFGFSGIKYHWRLFLLLCLMLSPYGFINEIFAFRLHFSELTATISAFSLHYLGLKATARDAFVTLPTGQVEVLYYCTGGLLILWLLKLTLLIMIVIIRLTWQQRLGLISCAVFTGFIVGCIRVALLAVVVNNHNLFEYWHSYTGGALFMALATITYAALCNWILPLELLYSTEKDDTDTKIIVNHQRILFLVVTLIGIILTNIYLITTGRSLDTFVLPDSINLNSWQQVKVKSWSNQKSNTPTDTKAIIVRSQKDYSYVKNNQHLELQMRYFTNTRGESNPFLEQTSANQKNIRYVKGVGYYLLYSDAKQTYLTACINPRGGSTVTSTQFMQNRYTYDLTWSRIVPWIFGKEILRDNRCIWAQLSIPLNEVADTEVYAILESFWVANYANWQSIFLNIN</sequence>
<feature type="transmembrane region" description="Helical" evidence="8">
    <location>
        <begin position="77"/>
        <end position="96"/>
    </location>
</feature>
<keyword evidence="7 8" id="KW-0472">Membrane</keyword>
<comment type="subcellular location">
    <subcellularLocation>
        <location evidence="1">Cell membrane</location>
        <topology evidence="1">Multi-pass membrane protein</topology>
    </subcellularLocation>
</comment>
<reference evidence="9 10" key="1">
    <citation type="journal article" date="2023" name="Limnol Oceanogr Lett">
        <title>Environmental adaptations by the intertidal Antarctic cyanobacterium Halotia branconii CENA392 as revealed using long-read genome sequencing.</title>
        <authorList>
            <person name="Dextro R.B."/>
            <person name="Delbaje E."/>
            <person name="Freitas P.N.N."/>
            <person name="Geraldes V."/>
            <person name="Pinto E."/>
            <person name="Long P.F."/>
            <person name="Fiore M.F."/>
        </authorList>
    </citation>
    <scope>NUCLEOTIDE SEQUENCE [LARGE SCALE GENOMIC DNA]</scope>
    <source>
        <strain evidence="9 10">CENA392</strain>
        <plasmid evidence="9 10">unnamed1</plasmid>
    </source>
</reference>
<evidence type="ECO:0000256" key="2">
    <source>
        <dbReference type="ARBA" id="ARBA00022475"/>
    </source>
</evidence>
<feature type="transmembrane region" description="Helical" evidence="8">
    <location>
        <begin position="230"/>
        <end position="253"/>
    </location>
</feature>
<keyword evidence="6 8" id="KW-1133">Transmembrane helix</keyword>
<keyword evidence="9" id="KW-0614">Plasmid</keyword>
<feature type="transmembrane region" description="Helical" evidence="8">
    <location>
        <begin position="265"/>
        <end position="287"/>
    </location>
</feature>
<keyword evidence="4 8" id="KW-0812">Transmembrane</keyword>
<dbReference type="InterPro" id="IPR026411">
    <property type="entry name" value="Cyanosort_A_assoc"/>
</dbReference>
<evidence type="ECO:0000256" key="3">
    <source>
        <dbReference type="ARBA" id="ARBA00022670"/>
    </source>
</evidence>
<dbReference type="GO" id="GO:0006508">
    <property type="term" value="P:proteolysis"/>
    <property type="evidence" value="ECO:0007669"/>
    <property type="project" value="UniProtKB-KW"/>
</dbReference>
<dbReference type="InterPro" id="IPR019127">
    <property type="entry name" value="Exosortase"/>
</dbReference>
<dbReference type="EMBL" id="CP124544">
    <property type="protein sequence ID" value="WGV28997.1"/>
    <property type="molecule type" value="Genomic_DNA"/>
</dbReference>
<dbReference type="RefSeq" id="WP_281486199.1">
    <property type="nucleotide sequence ID" value="NZ_CP124544.1"/>
</dbReference>
<evidence type="ECO:0000256" key="5">
    <source>
        <dbReference type="ARBA" id="ARBA00022801"/>
    </source>
</evidence>
<gene>
    <name evidence="9" type="ORF">QI031_31040</name>
</gene>
<dbReference type="GO" id="GO:0008233">
    <property type="term" value="F:peptidase activity"/>
    <property type="evidence" value="ECO:0007669"/>
    <property type="project" value="UniProtKB-KW"/>
</dbReference>
<dbReference type="NCBIfam" id="TIGR04178">
    <property type="entry name" value="exo_archaeo"/>
    <property type="match status" value="1"/>
</dbReference>
<dbReference type="NCBIfam" id="TIGR04153">
    <property type="entry name" value="cyanosortA_assc"/>
    <property type="match status" value="1"/>
</dbReference>
<dbReference type="GO" id="GO:0005886">
    <property type="term" value="C:plasma membrane"/>
    <property type="evidence" value="ECO:0007669"/>
    <property type="project" value="UniProtKB-SubCell"/>
</dbReference>